<feature type="transmembrane region" description="Helical" evidence="1">
    <location>
        <begin position="62"/>
        <end position="79"/>
    </location>
</feature>
<keyword evidence="3" id="KW-1185">Reference proteome</keyword>
<dbReference type="EMBL" id="QZWG01000002">
    <property type="protein sequence ID" value="RZC24686.1"/>
    <property type="molecule type" value="Genomic_DNA"/>
</dbReference>
<reference evidence="2 3" key="1">
    <citation type="submission" date="2018-09" db="EMBL/GenBank/DDBJ databases">
        <title>A high-quality reference genome of wild soybean provides a powerful tool to mine soybean genomes.</title>
        <authorList>
            <person name="Xie M."/>
            <person name="Chung C.Y.L."/>
            <person name="Li M.-W."/>
            <person name="Wong F.-L."/>
            <person name="Chan T.-F."/>
            <person name="Lam H.-M."/>
        </authorList>
    </citation>
    <scope>NUCLEOTIDE SEQUENCE [LARGE SCALE GENOMIC DNA]</scope>
    <source>
        <strain evidence="3">cv. W05</strain>
        <tissue evidence="2">Hypocotyl of etiolated seedlings</tissue>
    </source>
</reference>
<name>A0A445LN58_GLYSO</name>
<accession>A0A445LN58</accession>
<feature type="transmembrane region" description="Helical" evidence="1">
    <location>
        <begin position="151"/>
        <end position="173"/>
    </location>
</feature>
<feature type="transmembrane region" description="Helical" evidence="1">
    <location>
        <begin position="91"/>
        <end position="110"/>
    </location>
</feature>
<sequence>MSSEPPFFHRIIPNAWNTHQCNKNKSLTLTLPQNHGGSDDHLPLYHFNATEKEKLDYNPKKIPLNLLPKIVCLTFAALGYQTITSQDQPCILGPAIVIAFVASLSVVLFSNNDTITRSYPRLAAIVELIGYLSFTLSFLVMIRVFFSGNLILWIIIGGLAMGWIMLILLIRLFT</sequence>
<proteinExistence type="predicted"/>
<dbReference type="AlphaFoldDB" id="A0A445LN58"/>
<keyword evidence="1" id="KW-0812">Transmembrane</keyword>
<feature type="transmembrane region" description="Helical" evidence="1">
    <location>
        <begin position="122"/>
        <end position="145"/>
    </location>
</feature>
<gene>
    <name evidence="2" type="ORF">D0Y65_003734</name>
</gene>
<comment type="caution">
    <text evidence="2">The sequence shown here is derived from an EMBL/GenBank/DDBJ whole genome shotgun (WGS) entry which is preliminary data.</text>
</comment>
<organism evidence="2 3">
    <name type="scientific">Glycine soja</name>
    <name type="common">Wild soybean</name>
    <dbReference type="NCBI Taxonomy" id="3848"/>
    <lineage>
        <taxon>Eukaryota</taxon>
        <taxon>Viridiplantae</taxon>
        <taxon>Streptophyta</taxon>
        <taxon>Embryophyta</taxon>
        <taxon>Tracheophyta</taxon>
        <taxon>Spermatophyta</taxon>
        <taxon>Magnoliopsida</taxon>
        <taxon>eudicotyledons</taxon>
        <taxon>Gunneridae</taxon>
        <taxon>Pentapetalae</taxon>
        <taxon>rosids</taxon>
        <taxon>fabids</taxon>
        <taxon>Fabales</taxon>
        <taxon>Fabaceae</taxon>
        <taxon>Papilionoideae</taxon>
        <taxon>50 kb inversion clade</taxon>
        <taxon>NPAAA clade</taxon>
        <taxon>indigoferoid/millettioid clade</taxon>
        <taxon>Phaseoleae</taxon>
        <taxon>Glycine</taxon>
        <taxon>Glycine subgen. Soja</taxon>
    </lineage>
</organism>
<evidence type="ECO:0000256" key="1">
    <source>
        <dbReference type="SAM" id="Phobius"/>
    </source>
</evidence>
<protein>
    <submittedName>
        <fullName evidence="2">Uncharacterized protein</fullName>
    </submittedName>
</protein>
<dbReference type="Proteomes" id="UP000289340">
    <property type="component" value="Chromosome 2"/>
</dbReference>
<keyword evidence="1" id="KW-1133">Transmembrane helix</keyword>
<keyword evidence="1" id="KW-0472">Membrane</keyword>
<evidence type="ECO:0000313" key="3">
    <source>
        <dbReference type="Proteomes" id="UP000289340"/>
    </source>
</evidence>
<evidence type="ECO:0000313" key="2">
    <source>
        <dbReference type="EMBL" id="RZC24686.1"/>
    </source>
</evidence>